<dbReference type="PANTHER" id="PTHR43283">
    <property type="entry name" value="BETA-LACTAMASE-RELATED"/>
    <property type="match status" value="1"/>
</dbReference>
<accession>A0A1B6VIU6</accession>
<dbReference type="Gene3D" id="3.40.710.10">
    <property type="entry name" value="DD-peptidase/beta-lactamase superfamily"/>
    <property type="match status" value="1"/>
</dbReference>
<comment type="caution">
    <text evidence="2">The sequence shown here is derived from an EMBL/GenBank/DDBJ whole genome shotgun (WGS) entry which is preliminary data.</text>
</comment>
<dbReference type="OrthoDB" id="119951at2"/>
<proteinExistence type="predicted"/>
<dbReference type="EMBL" id="LUTU01000010">
    <property type="protein sequence ID" value="OAJ67141.1"/>
    <property type="molecule type" value="Genomic_DNA"/>
</dbReference>
<sequence>MNAHLRRQLSAFLLIASTGTAYAVPPAATDALLTHTLTNGEARPLAALAALRIHNGAVSYRYVGGFARKNGADVTPVHSDTLFRIASVSKFVTTIGLMQLVDQGRIDLDADASRYLGFPLRSPDFPDTPITTRMLLSHTASIADADDYVIPADHTVSEFFDASRRPGAANYHFLPRRKPGTWFSYCNLCYGLVGTMIERVSGERFDLYQQKHVLTPLGIDGGYDPALLSHPERLATLYHHTATGYEAAKDSDTHFVPEASAQYRIGTNATIFSPQGGLRISLDGLYRLSQFVFGNGTLQGVKVLSSQSLQTMLHSGWHYDGHNGEGPYPIASYGLATIQLTGARDPSGHPTTPWRGYQGGLVGHLGDAYGLRSGFWLNPATRDGYLFIADGFPEDGKEKLGKISSFTNVEEEIFSALSNVGSVSGTVQ</sequence>
<dbReference type="Proteomes" id="UP000077786">
    <property type="component" value="Unassembled WGS sequence"/>
</dbReference>
<dbReference type="PATRIC" id="fig|38307.3.peg.2387"/>
<evidence type="ECO:0000259" key="1">
    <source>
        <dbReference type="Pfam" id="PF00144"/>
    </source>
</evidence>
<dbReference type="SUPFAM" id="SSF56601">
    <property type="entry name" value="beta-lactamase/transpeptidase-like"/>
    <property type="match status" value="1"/>
</dbReference>
<evidence type="ECO:0000313" key="3">
    <source>
        <dbReference type="Proteomes" id="UP000077786"/>
    </source>
</evidence>
<gene>
    <name evidence="2" type="ORF">A0123_02287</name>
</gene>
<reference evidence="2 3" key="1">
    <citation type="submission" date="2016-03" db="EMBL/GenBank/DDBJ databases">
        <title>Draft genome sequence of Gluconobacter cerinus strain CECT 9110.</title>
        <authorList>
            <person name="Sainz F."/>
            <person name="Mas A."/>
            <person name="Torija M.J."/>
        </authorList>
    </citation>
    <scope>NUCLEOTIDE SEQUENCE [LARGE SCALE GENOMIC DNA]</scope>
    <source>
        <strain evidence="2 3">CECT 9110</strain>
    </source>
</reference>
<dbReference type="RefSeq" id="WP_064274955.1">
    <property type="nucleotide sequence ID" value="NZ_JAFEJB010000001.1"/>
</dbReference>
<evidence type="ECO:0000313" key="2">
    <source>
        <dbReference type="EMBL" id="OAJ67141.1"/>
    </source>
</evidence>
<organism evidence="2 3">
    <name type="scientific">Gluconobacter cerinus</name>
    <dbReference type="NCBI Taxonomy" id="38307"/>
    <lineage>
        <taxon>Bacteria</taxon>
        <taxon>Pseudomonadati</taxon>
        <taxon>Pseudomonadota</taxon>
        <taxon>Alphaproteobacteria</taxon>
        <taxon>Acetobacterales</taxon>
        <taxon>Acetobacteraceae</taxon>
        <taxon>Gluconobacter</taxon>
    </lineage>
</organism>
<keyword evidence="2" id="KW-0378">Hydrolase</keyword>
<feature type="domain" description="Beta-lactamase-related" evidence="1">
    <location>
        <begin position="47"/>
        <end position="393"/>
    </location>
</feature>
<dbReference type="InterPro" id="IPR001466">
    <property type="entry name" value="Beta-lactam-related"/>
</dbReference>
<name>A0A1B6VIU6_9PROT</name>
<dbReference type="GO" id="GO:0016787">
    <property type="term" value="F:hydrolase activity"/>
    <property type="evidence" value="ECO:0007669"/>
    <property type="project" value="UniProtKB-KW"/>
</dbReference>
<dbReference type="AlphaFoldDB" id="A0A1B6VIU6"/>
<dbReference type="Pfam" id="PF00144">
    <property type="entry name" value="Beta-lactamase"/>
    <property type="match status" value="1"/>
</dbReference>
<protein>
    <submittedName>
        <fullName evidence="2">Serine hydrolase</fullName>
    </submittedName>
</protein>
<dbReference type="InterPro" id="IPR050789">
    <property type="entry name" value="Diverse_Enzym_Activities"/>
</dbReference>
<dbReference type="InterPro" id="IPR012338">
    <property type="entry name" value="Beta-lactam/transpept-like"/>
</dbReference>